<feature type="compositionally biased region" description="Polar residues" evidence="1">
    <location>
        <begin position="16"/>
        <end position="25"/>
    </location>
</feature>
<dbReference type="Proteomes" id="UP001054811">
    <property type="component" value="Chromosome"/>
</dbReference>
<feature type="domain" description="DUF2249" evidence="2">
    <location>
        <begin position="38"/>
        <end position="106"/>
    </location>
</feature>
<evidence type="ECO:0000313" key="4">
    <source>
        <dbReference type="Proteomes" id="UP001054811"/>
    </source>
</evidence>
<name>A0ABY5NKK2_9MICO</name>
<evidence type="ECO:0000256" key="1">
    <source>
        <dbReference type="SAM" id="MobiDB-lite"/>
    </source>
</evidence>
<reference evidence="3" key="1">
    <citation type="submission" date="2022-01" db="EMBL/GenBank/DDBJ databases">
        <title>Microbacterium eymi and Microbacterium rhizovicinus sp. nov., isolated from the rhizospheric soil of Elymus tsukushiensis, a plant native to the Dokdo Islands, Republic of Korea.</title>
        <authorList>
            <person name="Hwang Y.J."/>
        </authorList>
    </citation>
    <scope>NUCLEOTIDE SEQUENCE</scope>
    <source>
        <strain evidence="3">KUDC0405</strain>
    </source>
</reference>
<proteinExistence type="predicted"/>
<feature type="region of interest" description="Disordered" evidence="1">
    <location>
        <begin position="1"/>
        <end position="31"/>
    </location>
</feature>
<keyword evidence="4" id="KW-1185">Reference proteome</keyword>
<sequence>MASIEIHRSHDEAVDQNPTAQNPTAGCTCGEVDEDLPELDVQTIPHAIRHAAIFGAIDALRPGAAMIISATHNPIPLLSQLEARYGDAFKTAYLEQGPERWRIIIRNVA</sequence>
<evidence type="ECO:0000313" key="3">
    <source>
        <dbReference type="EMBL" id="UUT35703.1"/>
    </source>
</evidence>
<dbReference type="RefSeq" id="WP_259612320.1">
    <property type="nucleotide sequence ID" value="NZ_CP091139.2"/>
</dbReference>
<protein>
    <submittedName>
        <fullName evidence="3">DUF2249 domain-containing protein</fullName>
    </submittedName>
</protein>
<evidence type="ECO:0000259" key="2">
    <source>
        <dbReference type="Pfam" id="PF10006"/>
    </source>
</evidence>
<dbReference type="InterPro" id="IPR018720">
    <property type="entry name" value="DUF2249"/>
</dbReference>
<dbReference type="EMBL" id="CP091139">
    <property type="protein sequence ID" value="UUT35703.1"/>
    <property type="molecule type" value="Genomic_DNA"/>
</dbReference>
<organism evidence="3 4">
    <name type="scientific">Microbacterium elymi</name>
    <dbReference type="NCBI Taxonomy" id="2909587"/>
    <lineage>
        <taxon>Bacteria</taxon>
        <taxon>Bacillati</taxon>
        <taxon>Actinomycetota</taxon>
        <taxon>Actinomycetes</taxon>
        <taxon>Micrococcales</taxon>
        <taxon>Microbacteriaceae</taxon>
        <taxon>Microbacterium</taxon>
    </lineage>
</organism>
<dbReference type="Pfam" id="PF10006">
    <property type="entry name" value="DUF2249"/>
    <property type="match status" value="1"/>
</dbReference>
<gene>
    <name evidence="3" type="ORF">L2X98_20945</name>
</gene>
<feature type="compositionally biased region" description="Basic and acidic residues" evidence="1">
    <location>
        <begin position="1"/>
        <end position="13"/>
    </location>
</feature>
<accession>A0ABY5NKK2</accession>